<evidence type="ECO:0000313" key="2">
    <source>
        <dbReference type="Proteomes" id="UP000826709"/>
    </source>
</evidence>
<organism evidence="1 2">
    <name type="scientific">Methanofollis formosanus</name>
    <dbReference type="NCBI Taxonomy" id="299308"/>
    <lineage>
        <taxon>Archaea</taxon>
        <taxon>Methanobacteriati</taxon>
        <taxon>Methanobacteriota</taxon>
        <taxon>Stenosarchaea group</taxon>
        <taxon>Methanomicrobia</taxon>
        <taxon>Methanomicrobiales</taxon>
        <taxon>Methanomicrobiaceae</taxon>
        <taxon>Methanofollis</taxon>
    </lineage>
</organism>
<gene>
    <name evidence="1" type="ORF">E2N92_12340</name>
</gene>
<dbReference type="RefSeq" id="WP_220681470.1">
    <property type="nucleotide sequence ID" value="NZ_CP037968.1"/>
</dbReference>
<dbReference type="AlphaFoldDB" id="A0A8G1EGU3"/>
<dbReference type="KEGG" id="mfk:E2N92_12340"/>
<reference evidence="1" key="1">
    <citation type="journal article" date="2005" name="Int. J. Syst. Evol. Microbiol.">
        <title>Methanofollis formosanus sp. nov., isolated from a fish pond.</title>
        <authorList>
            <person name="Wu S.Y."/>
            <person name="Chen S.C."/>
            <person name="Lai M.C."/>
        </authorList>
    </citation>
    <scope>NUCLEOTIDE SEQUENCE</scope>
    <source>
        <strain evidence="1">ML15</strain>
    </source>
</reference>
<accession>A0A8G1EGU3</accession>
<name>A0A8G1EGU3_9EURY</name>
<evidence type="ECO:0000313" key="1">
    <source>
        <dbReference type="EMBL" id="QYZ80160.1"/>
    </source>
</evidence>
<sequence length="165" mass="16385">MNLPTAATTLIILCMLAAPALGADGGVVRSVSTDTLAAGGTVEVTLALPQGSMMGIVETVPDGFAFAGTTQPEGRYKVTGRQIIFSAVNETAIAYTLRADAGGSGTITGLWEDVRTGTSGETPATRIIAAAAAAGAATPDPHKSPGFGLIAAAGAALVAGRRCLR</sequence>
<dbReference type="EMBL" id="CP037968">
    <property type="protein sequence ID" value="QYZ80160.1"/>
    <property type="molecule type" value="Genomic_DNA"/>
</dbReference>
<dbReference type="OrthoDB" id="141574at2157"/>
<proteinExistence type="predicted"/>
<protein>
    <submittedName>
        <fullName evidence="1">Uncharacterized protein</fullName>
    </submittedName>
</protein>
<dbReference type="Proteomes" id="UP000826709">
    <property type="component" value="Chromosome"/>
</dbReference>
<keyword evidence="2" id="KW-1185">Reference proteome</keyword>
<reference evidence="1" key="2">
    <citation type="submission" date="2019-03" db="EMBL/GenBank/DDBJ databases">
        <authorList>
            <person name="Chen S.-C."/>
            <person name="Wu S.-Y."/>
            <person name="Lai M.-C."/>
        </authorList>
    </citation>
    <scope>NUCLEOTIDE SEQUENCE</scope>
    <source>
        <strain evidence="1">ML15</strain>
    </source>
</reference>